<dbReference type="CDD" id="cd00560">
    <property type="entry name" value="PanC"/>
    <property type="match status" value="1"/>
</dbReference>
<dbReference type="GO" id="GO:0005524">
    <property type="term" value="F:ATP binding"/>
    <property type="evidence" value="ECO:0007669"/>
    <property type="project" value="UniProtKB-KW"/>
</dbReference>
<dbReference type="EMBL" id="JMTM01000060">
    <property type="protein sequence ID" value="OAZ03509.1"/>
    <property type="molecule type" value="Genomic_DNA"/>
</dbReference>
<dbReference type="InterPro" id="IPR004821">
    <property type="entry name" value="Cyt_trans-like"/>
</dbReference>
<comment type="subunit">
    <text evidence="8">Homodimer.</text>
</comment>
<name>A0A199XQA4_9FLAO</name>
<comment type="similarity">
    <text evidence="2 8">Belongs to the pantothenate synthetase family.</text>
</comment>
<comment type="subcellular location">
    <subcellularLocation>
        <location evidence="8">Cytoplasm</location>
    </subcellularLocation>
</comment>
<dbReference type="Gene3D" id="3.40.50.620">
    <property type="entry name" value="HUPs"/>
    <property type="match status" value="1"/>
</dbReference>
<dbReference type="AlphaFoldDB" id="A0A199XQA4"/>
<comment type="caution">
    <text evidence="8">Lacks conserved residue(s) required for the propagation of feature annotation.</text>
</comment>
<evidence type="ECO:0000313" key="10">
    <source>
        <dbReference type="Proteomes" id="UP000093807"/>
    </source>
</evidence>
<dbReference type="NCBIfam" id="TIGR00018">
    <property type="entry name" value="panC"/>
    <property type="match status" value="1"/>
</dbReference>
<evidence type="ECO:0000256" key="6">
    <source>
        <dbReference type="ARBA" id="ARBA00022840"/>
    </source>
</evidence>
<dbReference type="GO" id="GO:0015940">
    <property type="term" value="P:pantothenate biosynthetic process"/>
    <property type="evidence" value="ECO:0007669"/>
    <property type="project" value="UniProtKB-UniRule"/>
</dbReference>
<dbReference type="EC" id="6.3.2.1" evidence="8"/>
<feature type="binding site" evidence="8">
    <location>
        <position position="71"/>
    </location>
    <ligand>
        <name>beta-alanine</name>
        <dbReference type="ChEBI" id="CHEBI:57966"/>
    </ligand>
</feature>
<feature type="binding site" evidence="8">
    <location>
        <begin position="196"/>
        <end position="199"/>
    </location>
    <ligand>
        <name>ATP</name>
        <dbReference type="ChEBI" id="CHEBI:30616"/>
    </ligand>
</feature>
<evidence type="ECO:0000256" key="2">
    <source>
        <dbReference type="ARBA" id="ARBA00009256"/>
    </source>
</evidence>
<keyword evidence="10" id="KW-1185">Reference proteome</keyword>
<dbReference type="PANTHER" id="PTHR21299">
    <property type="entry name" value="CYTIDYLATE KINASE/PANTOATE-BETA-ALANINE LIGASE"/>
    <property type="match status" value="1"/>
</dbReference>
<proteinExistence type="inferred from homology"/>
<feature type="binding site" evidence="8">
    <location>
        <position position="71"/>
    </location>
    <ligand>
        <name>(R)-pantoate</name>
        <dbReference type="ChEBI" id="CHEBI:15980"/>
    </ligand>
</feature>
<feature type="binding site" evidence="8">
    <location>
        <begin position="40"/>
        <end position="47"/>
    </location>
    <ligand>
        <name>ATP</name>
        <dbReference type="ChEBI" id="CHEBI:30616"/>
    </ligand>
</feature>
<sequence length="292" mass="33393">MFAPNFNKMTMQIFNKNIELKEFLAPVKTKNSTIGFVPTMGALHAGHLALMRQSLQENDITVVSIFVNPTQFNNPEDLAKYPRTLEADVEKMATLSDKIIIFAPTVEDIYEGETTAKSFEYDGLEHQMEGKFRPGHFDGVGTIVKRLFEIVTPTRAYFGEKDFQQLQIVKKLVEKNHIPVEIIGCPIYREPNGLAMSSRNERLSSTERKEAALIFTILKEAKEKFLTQDPDLIAAWVKNQFKNNPLFELEYFIIADESTLLPITFKEKSKKYRAFIAVFVNSIRLIDTITLN</sequence>
<dbReference type="Proteomes" id="UP000093807">
    <property type="component" value="Unassembled WGS sequence"/>
</dbReference>
<keyword evidence="8" id="KW-0963">Cytoplasm</keyword>
<dbReference type="PATRIC" id="fig|29536.5.peg.2397"/>
<comment type="miscellaneous">
    <text evidence="8">The reaction proceeds by a bi uni uni bi ping pong mechanism.</text>
</comment>
<comment type="catalytic activity">
    <reaction evidence="7 8">
        <text>(R)-pantoate + beta-alanine + ATP = (R)-pantothenate + AMP + diphosphate + H(+)</text>
        <dbReference type="Rhea" id="RHEA:10912"/>
        <dbReference type="ChEBI" id="CHEBI:15378"/>
        <dbReference type="ChEBI" id="CHEBI:15980"/>
        <dbReference type="ChEBI" id="CHEBI:29032"/>
        <dbReference type="ChEBI" id="CHEBI:30616"/>
        <dbReference type="ChEBI" id="CHEBI:33019"/>
        <dbReference type="ChEBI" id="CHEBI:57966"/>
        <dbReference type="ChEBI" id="CHEBI:456215"/>
        <dbReference type="EC" id="6.3.2.1"/>
    </reaction>
</comment>
<dbReference type="SUPFAM" id="SSF52374">
    <property type="entry name" value="Nucleotidylyl transferase"/>
    <property type="match status" value="1"/>
</dbReference>
<keyword evidence="3 8" id="KW-0436">Ligase</keyword>
<dbReference type="RefSeq" id="WP_064716062.1">
    <property type="nucleotide sequence ID" value="NZ_JMTM01000060.1"/>
</dbReference>
<organism evidence="9 10">
    <name type="scientific">Flavobacterium succinicans</name>
    <dbReference type="NCBI Taxonomy" id="29536"/>
    <lineage>
        <taxon>Bacteria</taxon>
        <taxon>Pseudomonadati</taxon>
        <taxon>Bacteroidota</taxon>
        <taxon>Flavobacteriia</taxon>
        <taxon>Flavobacteriales</taxon>
        <taxon>Flavobacteriaceae</taxon>
        <taxon>Flavobacterium</taxon>
    </lineage>
</organism>
<dbReference type="Pfam" id="PF02569">
    <property type="entry name" value="Pantoate_ligase"/>
    <property type="match status" value="1"/>
</dbReference>
<dbReference type="NCBIfam" id="TIGR00125">
    <property type="entry name" value="cyt_tran_rel"/>
    <property type="match status" value="1"/>
</dbReference>
<dbReference type="GO" id="GO:0004592">
    <property type="term" value="F:pantoate-beta-alanine ligase activity"/>
    <property type="evidence" value="ECO:0007669"/>
    <property type="project" value="UniProtKB-UniRule"/>
</dbReference>
<comment type="pathway">
    <text evidence="1 8">Cofactor biosynthesis; (R)-pantothenate biosynthesis; (R)-pantothenate from (R)-pantoate and beta-alanine: step 1/1.</text>
</comment>
<dbReference type="InterPro" id="IPR003721">
    <property type="entry name" value="Pantoate_ligase"/>
</dbReference>
<dbReference type="Gene3D" id="3.30.1300.10">
    <property type="entry name" value="Pantoate-beta-alanine ligase, C-terminal domain"/>
    <property type="match status" value="1"/>
</dbReference>
<comment type="function">
    <text evidence="8">Catalyzes the condensation of pantoate with beta-alanine in an ATP-dependent reaction via a pantoyl-adenylate intermediate.</text>
</comment>
<evidence type="ECO:0000256" key="4">
    <source>
        <dbReference type="ARBA" id="ARBA00022655"/>
    </source>
</evidence>
<gene>
    <name evidence="8 9" type="primary">panC</name>
    <name evidence="9" type="ORF">FLB_22980</name>
</gene>
<feature type="binding site" evidence="8">
    <location>
        <position position="165"/>
    </location>
    <ligand>
        <name>(R)-pantoate</name>
        <dbReference type="ChEBI" id="CHEBI:15980"/>
    </ligand>
</feature>
<dbReference type="PANTHER" id="PTHR21299:SF1">
    <property type="entry name" value="PANTOATE--BETA-ALANINE LIGASE"/>
    <property type="match status" value="1"/>
</dbReference>
<accession>A0A199XQA4</accession>
<evidence type="ECO:0000256" key="3">
    <source>
        <dbReference type="ARBA" id="ARBA00022598"/>
    </source>
</evidence>
<dbReference type="GO" id="GO:0005829">
    <property type="term" value="C:cytosol"/>
    <property type="evidence" value="ECO:0007669"/>
    <property type="project" value="TreeGrafter"/>
</dbReference>
<feature type="active site" description="Proton donor" evidence="8">
    <location>
        <position position="47"/>
    </location>
</feature>
<protein>
    <recommendedName>
        <fullName evidence="8">Pantothenate synthetase</fullName>
        <shortName evidence="8">PS</shortName>
        <ecNumber evidence="8">6.3.2.1</ecNumber>
    </recommendedName>
    <alternativeName>
        <fullName evidence="8">Pantoate--beta-alanine ligase</fullName>
    </alternativeName>
    <alternativeName>
        <fullName evidence="8">Pantoate-activating enzyme</fullName>
    </alternativeName>
</protein>
<evidence type="ECO:0000256" key="8">
    <source>
        <dbReference type="HAMAP-Rule" id="MF_00158"/>
    </source>
</evidence>
<evidence type="ECO:0000256" key="7">
    <source>
        <dbReference type="ARBA" id="ARBA00048258"/>
    </source>
</evidence>
<dbReference type="HAMAP" id="MF_00158">
    <property type="entry name" value="PanC"/>
    <property type="match status" value="1"/>
</dbReference>
<comment type="caution">
    <text evidence="9">The sequence shown here is derived from an EMBL/GenBank/DDBJ whole genome shotgun (WGS) entry which is preliminary data.</text>
</comment>
<feature type="binding site" evidence="8">
    <location>
        <begin position="159"/>
        <end position="162"/>
    </location>
    <ligand>
        <name>ATP</name>
        <dbReference type="ChEBI" id="CHEBI:30616"/>
    </ligand>
</feature>
<dbReference type="InterPro" id="IPR014729">
    <property type="entry name" value="Rossmann-like_a/b/a_fold"/>
</dbReference>
<evidence type="ECO:0000256" key="1">
    <source>
        <dbReference type="ARBA" id="ARBA00004990"/>
    </source>
</evidence>
<keyword evidence="5 8" id="KW-0547">Nucleotide-binding</keyword>
<dbReference type="InterPro" id="IPR042176">
    <property type="entry name" value="Pantoate_ligase_C"/>
</dbReference>
<dbReference type="UniPathway" id="UPA00028">
    <property type="reaction ID" value="UER00005"/>
</dbReference>
<evidence type="ECO:0000313" key="9">
    <source>
        <dbReference type="EMBL" id="OAZ03509.1"/>
    </source>
</evidence>
<keyword evidence="4 8" id="KW-0566">Pantothenate biosynthesis</keyword>
<reference evidence="9 10" key="1">
    <citation type="submission" date="2016-06" db="EMBL/GenBank/DDBJ databases">
        <title>Draft genome sequence of Flavobacterium succinicans strain DD5b.</title>
        <authorList>
            <person name="Poehlein A."/>
            <person name="Daniel R."/>
            <person name="Simeonova D.D."/>
        </authorList>
    </citation>
    <scope>NUCLEOTIDE SEQUENCE [LARGE SCALE GENOMIC DNA]</scope>
    <source>
        <strain evidence="9 10">DD5b</strain>
    </source>
</reference>
<evidence type="ECO:0000256" key="5">
    <source>
        <dbReference type="ARBA" id="ARBA00022741"/>
    </source>
</evidence>
<keyword evidence="6 8" id="KW-0067">ATP-binding</keyword>